<evidence type="ECO:0000256" key="1">
    <source>
        <dbReference type="SAM" id="MobiDB-lite"/>
    </source>
</evidence>
<dbReference type="Proteomes" id="UP000095287">
    <property type="component" value="Unplaced"/>
</dbReference>
<accession>A0A1I7Z4S8</accession>
<sequence>MTAKEKNAIRAKKAREESTEKHEVEELKLKNLNDPHVSMCSTIDIQLTPCSPSRNVSPTMSGEGNKLCMTAKEKNAIRAKKAREEYHSLSEEERKRRNKKRSVNWAKQKEREGDMLRKLVHQATAEDLERVEKILAEKRRNKKRSVNWAKQKEREGDMLRKLVQQATAEDLERVEKILVEKVRRAEVQRRRYHRKSFEERRASNHENYLKRKERQEAALKPIRITMFTEEFARHAPLPGDNRLRHHSRLPPPRLQKLERQRELECHPVHTHSETVLHPWL</sequence>
<organism evidence="2 3">
    <name type="scientific">Steinernema glaseri</name>
    <dbReference type="NCBI Taxonomy" id="37863"/>
    <lineage>
        <taxon>Eukaryota</taxon>
        <taxon>Metazoa</taxon>
        <taxon>Ecdysozoa</taxon>
        <taxon>Nematoda</taxon>
        <taxon>Chromadorea</taxon>
        <taxon>Rhabditida</taxon>
        <taxon>Tylenchina</taxon>
        <taxon>Panagrolaimomorpha</taxon>
        <taxon>Strongyloidoidea</taxon>
        <taxon>Steinernematidae</taxon>
        <taxon>Steinernema</taxon>
    </lineage>
</organism>
<evidence type="ECO:0000313" key="2">
    <source>
        <dbReference type="Proteomes" id="UP000095287"/>
    </source>
</evidence>
<name>A0A1I7Z4S8_9BILA</name>
<protein>
    <submittedName>
        <fullName evidence="3">SURF6 domain-containing protein</fullName>
    </submittedName>
</protein>
<keyword evidence="2" id="KW-1185">Reference proteome</keyword>
<dbReference type="WBParaSite" id="L893_g22918.t1">
    <property type="protein sequence ID" value="L893_g22918.t1"/>
    <property type="gene ID" value="L893_g22918"/>
</dbReference>
<dbReference type="AlphaFoldDB" id="A0A1I7Z4S8"/>
<feature type="region of interest" description="Disordered" evidence="1">
    <location>
        <begin position="82"/>
        <end position="104"/>
    </location>
</feature>
<reference evidence="3" key="1">
    <citation type="submission" date="2016-11" db="UniProtKB">
        <authorList>
            <consortium name="WormBaseParasite"/>
        </authorList>
    </citation>
    <scope>IDENTIFICATION</scope>
</reference>
<proteinExistence type="predicted"/>
<evidence type="ECO:0000313" key="3">
    <source>
        <dbReference type="WBParaSite" id="L893_g22918.t1"/>
    </source>
</evidence>
<feature type="region of interest" description="Disordered" evidence="1">
    <location>
        <begin position="1"/>
        <end position="22"/>
    </location>
</feature>
<feature type="compositionally biased region" description="Basic and acidic residues" evidence="1">
    <location>
        <begin position="82"/>
        <end position="95"/>
    </location>
</feature>